<sequence>MLSCQRALQSAREQGGAVRLWEELLEEATEQWLGILRRRLAGNTLLYQAVCRSSGSWRSDGLRAASKESSVRAMTRAQRHLYGGLRILASTSKKTALWTVDGNAADGLSGASLHFMELVLSTRPAEEQAARRQAEKDCLAQEEAEAEELGPALEQLAPPKYKRGVLGGITVSSTGGVWLGPKTHVNISPTKAKLLRDISHMQEGESVPAWVRRVWTQDDGEDNFVGGRCKAWWTFEILPVGSHEWVRVPFTILTDNSPLRDPNELLAMMMEIERVGLARRTMTMDKAR</sequence>
<dbReference type="Proteomes" id="UP000245884">
    <property type="component" value="Unassembled WGS sequence"/>
</dbReference>
<reference evidence="1 2" key="1">
    <citation type="journal article" date="2018" name="Mol. Biol. Evol.">
        <title>Broad Genomic Sampling Reveals a Smut Pathogenic Ancestry of the Fungal Clade Ustilaginomycotina.</title>
        <authorList>
            <person name="Kijpornyongpan T."/>
            <person name="Mondo S.J."/>
            <person name="Barry K."/>
            <person name="Sandor L."/>
            <person name="Lee J."/>
            <person name="Lipzen A."/>
            <person name="Pangilinan J."/>
            <person name="LaButti K."/>
            <person name="Hainaut M."/>
            <person name="Henrissat B."/>
            <person name="Grigoriev I.V."/>
            <person name="Spatafora J.W."/>
            <person name="Aime M.C."/>
        </authorList>
    </citation>
    <scope>NUCLEOTIDE SEQUENCE [LARGE SCALE GENOMIC DNA]</scope>
    <source>
        <strain evidence="1 2">MCA 5214</strain>
    </source>
</reference>
<evidence type="ECO:0000313" key="2">
    <source>
        <dbReference type="Proteomes" id="UP000245884"/>
    </source>
</evidence>
<name>A0A316UX45_9BASI</name>
<organism evidence="1 2">
    <name type="scientific">Jaminaea rosea</name>
    <dbReference type="NCBI Taxonomy" id="1569628"/>
    <lineage>
        <taxon>Eukaryota</taxon>
        <taxon>Fungi</taxon>
        <taxon>Dikarya</taxon>
        <taxon>Basidiomycota</taxon>
        <taxon>Ustilaginomycotina</taxon>
        <taxon>Exobasidiomycetes</taxon>
        <taxon>Microstromatales</taxon>
        <taxon>Microstromatales incertae sedis</taxon>
        <taxon>Jaminaea</taxon>
    </lineage>
</organism>
<dbReference type="RefSeq" id="XP_025363970.1">
    <property type="nucleotide sequence ID" value="XM_025503191.1"/>
</dbReference>
<dbReference type="AlphaFoldDB" id="A0A316UX45"/>
<protein>
    <submittedName>
        <fullName evidence="1">Uncharacterized protein</fullName>
    </submittedName>
</protein>
<keyword evidence="2" id="KW-1185">Reference proteome</keyword>
<gene>
    <name evidence="1" type="ORF">BDZ90DRAFT_106554</name>
</gene>
<dbReference type="EMBL" id="KZ819663">
    <property type="protein sequence ID" value="PWN29358.1"/>
    <property type="molecule type" value="Genomic_DNA"/>
</dbReference>
<accession>A0A316UX45</accession>
<dbReference type="GeneID" id="37025014"/>
<proteinExistence type="predicted"/>
<evidence type="ECO:0000313" key="1">
    <source>
        <dbReference type="EMBL" id="PWN29358.1"/>
    </source>
</evidence>